<dbReference type="EMBL" id="MN204493">
    <property type="protein sequence ID" value="QEQ93665.1"/>
    <property type="molecule type" value="Genomic_DNA"/>
</dbReference>
<gene>
    <name evidence="1" type="primary">87</name>
    <name evidence="1" type="ORF">SEA_ZUKO_87</name>
</gene>
<evidence type="ECO:0000313" key="1">
    <source>
        <dbReference type="EMBL" id="QEQ93665.1"/>
    </source>
</evidence>
<evidence type="ECO:0000313" key="2">
    <source>
        <dbReference type="Proteomes" id="UP000327392"/>
    </source>
</evidence>
<sequence length="163" mass="18461">MTTNKTSAHANCLHSKTKAARAACRKSRAAWDALNAEWEAEREADRLAAEPERIWNEEFPKFCEAHQASAHQNADDTSVEEGFEPMSPRWYECATSTLHSARDNAERVMNAYDPEPGQSLMLKDGDDYLWVERVLWGEGIAKEITVIDREGNHSTIKPEDIDL</sequence>
<accession>A0A5J6D862</accession>
<dbReference type="RefSeq" id="YP_010655578.1">
    <property type="nucleotide sequence ID" value="NC_070829.1"/>
</dbReference>
<dbReference type="GeneID" id="77931441"/>
<dbReference type="KEGG" id="vg:77931441"/>
<keyword evidence="2" id="KW-1185">Reference proteome</keyword>
<protein>
    <submittedName>
        <fullName evidence="1">Uncharacterized protein</fullName>
    </submittedName>
</protein>
<dbReference type="Proteomes" id="UP000327392">
    <property type="component" value="Segment"/>
</dbReference>
<organism evidence="1 2">
    <name type="scientific">Streptomyces phage Zuko</name>
    <dbReference type="NCBI Taxonomy" id="2601695"/>
    <lineage>
        <taxon>Viruses</taxon>
        <taxon>Duplodnaviria</taxon>
        <taxon>Heunggongvirae</taxon>
        <taxon>Uroviricota</taxon>
        <taxon>Caudoviricetes</taxon>
        <taxon>Zukovirus</taxon>
        <taxon>Zukovirus zuko</taxon>
    </lineage>
</organism>
<proteinExistence type="predicted"/>
<name>A0A5J6D862_9CAUD</name>
<reference evidence="1 2" key="1">
    <citation type="submission" date="2019-07" db="EMBL/GenBank/DDBJ databases">
        <authorList>
            <person name="Mandava P."/>
            <person name="Ferry J.C."/>
            <person name="Fallon S.M."/>
            <person name="Hajdenberg M."/>
            <person name="Sharma E."/>
            <person name="Shaffer C.D."/>
            <person name="Weston-Hafer K.A."/>
            <person name="Garlena R.A."/>
            <person name="Russell D.A."/>
            <person name="Pope W.H."/>
            <person name="Jacobs-Sera D."/>
            <person name="Hatfull G.F."/>
        </authorList>
    </citation>
    <scope>NUCLEOTIDE SEQUENCE [LARGE SCALE GENOMIC DNA]</scope>
</reference>